<proteinExistence type="predicted"/>
<evidence type="ECO:0000313" key="1">
    <source>
        <dbReference type="EMBL" id="KAJ8043345.1"/>
    </source>
</evidence>
<comment type="caution">
    <text evidence="1">The sequence shown here is derived from an EMBL/GenBank/DDBJ whole genome shotgun (WGS) entry which is preliminary data.</text>
</comment>
<organism evidence="1 2">
    <name type="scientific">Holothuria leucospilota</name>
    <name type="common">Black long sea cucumber</name>
    <name type="synonym">Mertensiothuria leucospilota</name>
    <dbReference type="NCBI Taxonomy" id="206669"/>
    <lineage>
        <taxon>Eukaryota</taxon>
        <taxon>Metazoa</taxon>
        <taxon>Echinodermata</taxon>
        <taxon>Eleutherozoa</taxon>
        <taxon>Echinozoa</taxon>
        <taxon>Holothuroidea</taxon>
        <taxon>Aspidochirotacea</taxon>
        <taxon>Aspidochirotida</taxon>
        <taxon>Holothuriidae</taxon>
        <taxon>Holothuria</taxon>
    </lineage>
</organism>
<reference evidence="1" key="1">
    <citation type="submission" date="2021-10" db="EMBL/GenBank/DDBJ databases">
        <title>Tropical sea cucumber genome reveals ecological adaptation and Cuvierian tubules defense mechanism.</title>
        <authorList>
            <person name="Chen T."/>
        </authorList>
    </citation>
    <scope>NUCLEOTIDE SEQUENCE</scope>
    <source>
        <strain evidence="1">Nanhai2018</strain>
        <tissue evidence="1">Muscle</tissue>
    </source>
</reference>
<dbReference type="AlphaFoldDB" id="A0A9Q1CE95"/>
<dbReference type="EMBL" id="JAIZAY010000004">
    <property type="protein sequence ID" value="KAJ8043345.1"/>
    <property type="molecule type" value="Genomic_DNA"/>
</dbReference>
<accession>A0A9Q1CE95</accession>
<dbReference type="OrthoDB" id="6152204at2759"/>
<protein>
    <submittedName>
        <fullName evidence="1">Uncharacterized protein</fullName>
    </submittedName>
</protein>
<keyword evidence="2" id="KW-1185">Reference proteome</keyword>
<gene>
    <name evidence="1" type="ORF">HOLleu_10392</name>
</gene>
<sequence>MKKHIINVTYTIIGEASCMSERGNYLLAIVQCPETGESIGKALKILIDEFNSLTSVKINGEVIKIEKFIGGDLKFLNQVTGIGGFASEFSCLWCKCAKSDRADVTKEWSMTDATKGARSVDEIIECSKKAKSSKTRFNCNSAPLFASVPISKVIPDTLHLFLRIMDQLVYQLMLSVLPKIAKRRIPPI</sequence>
<dbReference type="Proteomes" id="UP001152320">
    <property type="component" value="Chromosome 4"/>
</dbReference>
<dbReference type="PANTHER" id="PTHR31424:SF3">
    <property type="entry name" value="RING-TYPE DOMAIN-CONTAINING PROTEIN"/>
    <property type="match status" value="1"/>
</dbReference>
<name>A0A9Q1CE95_HOLLE</name>
<evidence type="ECO:0000313" key="2">
    <source>
        <dbReference type="Proteomes" id="UP001152320"/>
    </source>
</evidence>
<dbReference type="PANTHER" id="PTHR31424">
    <property type="entry name" value="PROTEIN CBG23806"/>
    <property type="match status" value="1"/>
</dbReference>